<dbReference type="PANTHER" id="PTHR30514:SF1">
    <property type="entry name" value="HTH-TYPE TRANSCRIPTIONAL REGULATOR HEXR-RELATED"/>
    <property type="match status" value="1"/>
</dbReference>
<keyword evidence="1" id="KW-0805">Transcription regulation</keyword>
<dbReference type="InterPro" id="IPR009057">
    <property type="entry name" value="Homeodomain-like_sf"/>
</dbReference>
<dbReference type="InterPro" id="IPR001347">
    <property type="entry name" value="SIS_dom"/>
</dbReference>
<dbReference type="CDD" id="cd05013">
    <property type="entry name" value="SIS_RpiR"/>
    <property type="match status" value="1"/>
</dbReference>
<dbReference type="PROSITE" id="PS51071">
    <property type="entry name" value="HTH_RPIR"/>
    <property type="match status" value="1"/>
</dbReference>
<proteinExistence type="predicted"/>
<dbReference type="InterPro" id="IPR047640">
    <property type="entry name" value="RpiR-like"/>
</dbReference>
<protein>
    <submittedName>
        <fullName evidence="6">Putative HTH-type transcriptional regulator YbbH</fullName>
    </submittedName>
</protein>
<evidence type="ECO:0000256" key="3">
    <source>
        <dbReference type="ARBA" id="ARBA00023163"/>
    </source>
</evidence>
<keyword evidence="7" id="KW-1185">Reference proteome</keyword>
<dbReference type="PANTHER" id="PTHR30514">
    <property type="entry name" value="GLUCOKINASE"/>
    <property type="match status" value="1"/>
</dbReference>
<accession>A0A2T0BSD8</accession>
<gene>
    <name evidence="6" type="primary">ybbH_1</name>
    <name evidence="6" type="ORF">CLLU_02850</name>
</gene>
<keyword evidence="3" id="KW-0804">Transcription</keyword>
<evidence type="ECO:0000313" key="6">
    <source>
        <dbReference type="EMBL" id="PRR86801.1"/>
    </source>
</evidence>
<feature type="domain" description="SIS" evidence="5">
    <location>
        <begin position="124"/>
        <end position="264"/>
    </location>
</feature>
<reference evidence="6 7" key="1">
    <citation type="submission" date="2018-03" db="EMBL/GenBank/DDBJ databases">
        <title>Genome sequence of Clostridium luticellarii DSM 29923.</title>
        <authorList>
            <person name="Poehlein A."/>
            <person name="Daniel R."/>
        </authorList>
    </citation>
    <scope>NUCLEOTIDE SEQUENCE [LARGE SCALE GENOMIC DNA]</scope>
    <source>
        <strain evidence="6 7">DSM 29923</strain>
    </source>
</reference>
<dbReference type="SUPFAM" id="SSF46689">
    <property type="entry name" value="Homeodomain-like"/>
    <property type="match status" value="1"/>
</dbReference>
<name>A0A2T0BSD8_9CLOT</name>
<dbReference type="Gene3D" id="1.10.10.10">
    <property type="entry name" value="Winged helix-like DNA-binding domain superfamily/Winged helix DNA-binding domain"/>
    <property type="match status" value="1"/>
</dbReference>
<dbReference type="AlphaFoldDB" id="A0A2T0BSD8"/>
<dbReference type="InterPro" id="IPR035472">
    <property type="entry name" value="RpiR-like_SIS"/>
</dbReference>
<dbReference type="InterPro" id="IPR036388">
    <property type="entry name" value="WH-like_DNA-bd_sf"/>
</dbReference>
<evidence type="ECO:0000259" key="5">
    <source>
        <dbReference type="PROSITE" id="PS51464"/>
    </source>
</evidence>
<evidence type="ECO:0000256" key="2">
    <source>
        <dbReference type="ARBA" id="ARBA00023125"/>
    </source>
</evidence>
<dbReference type="Gene3D" id="3.40.50.10490">
    <property type="entry name" value="Glucose-6-phosphate isomerase like protein, domain 1"/>
    <property type="match status" value="1"/>
</dbReference>
<evidence type="ECO:0000259" key="4">
    <source>
        <dbReference type="PROSITE" id="PS51071"/>
    </source>
</evidence>
<evidence type="ECO:0000313" key="7">
    <source>
        <dbReference type="Proteomes" id="UP000237798"/>
    </source>
</evidence>
<comment type="caution">
    <text evidence="6">The sequence shown here is derived from an EMBL/GenBank/DDBJ whole genome shotgun (WGS) entry which is preliminary data.</text>
</comment>
<dbReference type="SUPFAM" id="SSF53697">
    <property type="entry name" value="SIS domain"/>
    <property type="match status" value="1"/>
</dbReference>
<dbReference type="GO" id="GO:0003700">
    <property type="term" value="F:DNA-binding transcription factor activity"/>
    <property type="evidence" value="ECO:0007669"/>
    <property type="project" value="InterPro"/>
</dbReference>
<dbReference type="InterPro" id="IPR000281">
    <property type="entry name" value="HTH_RpiR"/>
</dbReference>
<dbReference type="Pfam" id="PF01418">
    <property type="entry name" value="HTH_6"/>
    <property type="match status" value="1"/>
</dbReference>
<dbReference type="InterPro" id="IPR046348">
    <property type="entry name" value="SIS_dom_sf"/>
</dbReference>
<feature type="domain" description="HTH rpiR-type" evidence="4">
    <location>
        <begin position="3"/>
        <end position="79"/>
    </location>
</feature>
<dbReference type="GO" id="GO:0003677">
    <property type="term" value="F:DNA binding"/>
    <property type="evidence" value="ECO:0007669"/>
    <property type="project" value="UniProtKB-KW"/>
</dbReference>
<dbReference type="Pfam" id="PF01380">
    <property type="entry name" value="SIS"/>
    <property type="match status" value="1"/>
</dbReference>
<dbReference type="GO" id="GO:0097367">
    <property type="term" value="F:carbohydrate derivative binding"/>
    <property type="evidence" value="ECO:0007669"/>
    <property type="project" value="InterPro"/>
</dbReference>
<dbReference type="GO" id="GO:1901135">
    <property type="term" value="P:carbohydrate derivative metabolic process"/>
    <property type="evidence" value="ECO:0007669"/>
    <property type="project" value="InterPro"/>
</dbReference>
<dbReference type="EMBL" id="PVXP01000002">
    <property type="protein sequence ID" value="PRR86801.1"/>
    <property type="molecule type" value="Genomic_DNA"/>
</dbReference>
<evidence type="ECO:0000256" key="1">
    <source>
        <dbReference type="ARBA" id="ARBA00023015"/>
    </source>
</evidence>
<sequence length="282" mass="31488">MNDNVFTIIRTKYNLLSPIQKNIADFILNNRNEVILLSISDLAGKCNTSETTIMRFLRKIGFSSYQVFRVRTAQDISADSTQAIYEEIKPDDSTSDVKDKVIFSTINSIKDISNMVDDESIDKVIDLIFGARRILFFGVGASGIIAKDAFHKFSRIGLNVFNCDDSHIMNIVCAHTVPSDLLFIVSHSGESIEDLDCIDIAKENGAKVVALTSYIHSTITEVADAVLLSSTNETKYRSDAMVSRIVQLVIIDILYVKLILKMGPSSIKRVNRSRLAVARRKR</sequence>
<dbReference type="RefSeq" id="WP_242977448.1">
    <property type="nucleotide sequence ID" value="NZ_JALCPJ010000025.1"/>
</dbReference>
<keyword evidence="2" id="KW-0238">DNA-binding</keyword>
<organism evidence="6 7">
    <name type="scientific">Clostridium luticellarii</name>
    <dbReference type="NCBI Taxonomy" id="1691940"/>
    <lineage>
        <taxon>Bacteria</taxon>
        <taxon>Bacillati</taxon>
        <taxon>Bacillota</taxon>
        <taxon>Clostridia</taxon>
        <taxon>Eubacteriales</taxon>
        <taxon>Clostridiaceae</taxon>
        <taxon>Clostridium</taxon>
    </lineage>
</organism>
<dbReference type="PROSITE" id="PS51464">
    <property type="entry name" value="SIS"/>
    <property type="match status" value="1"/>
</dbReference>
<dbReference type="Proteomes" id="UP000237798">
    <property type="component" value="Unassembled WGS sequence"/>
</dbReference>